<dbReference type="InterPro" id="IPR027417">
    <property type="entry name" value="P-loop_NTPase"/>
</dbReference>
<keyword evidence="3" id="KW-1185">Reference proteome</keyword>
<dbReference type="InterPro" id="IPR002182">
    <property type="entry name" value="NB-ARC"/>
</dbReference>
<dbReference type="PANTHER" id="PTHR33377">
    <property type="entry name" value="OS10G0134700 PROTEIN-RELATED"/>
    <property type="match status" value="1"/>
</dbReference>
<evidence type="ECO:0000313" key="2">
    <source>
        <dbReference type="EMBL" id="WVZ88632.1"/>
    </source>
</evidence>
<dbReference type="Gene3D" id="3.40.50.300">
    <property type="entry name" value="P-loop containing nucleotide triphosphate hydrolases"/>
    <property type="match status" value="1"/>
</dbReference>
<gene>
    <name evidence="2" type="ORF">U9M48_035130</name>
</gene>
<dbReference type="Proteomes" id="UP001341281">
    <property type="component" value="Chromosome 08"/>
</dbReference>
<dbReference type="EMBL" id="CP144752">
    <property type="protein sequence ID" value="WVZ88632.1"/>
    <property type="molecule type" value="Genomic_DNA"/>
</dbReference>
<reference evidence="2 3" key="1">
    <citation type="submission" date="2024-02" db="EMBL/GenBank/DDBJ databases">
        <title>High-quality chromosome-scale genome assembly of Pensacola bahiagrass (Paspalum notatum Flugge var. saurae).</title>
        <authorList>
            <person name="Vega J.M."/>
            <person name="Podio M."/>
            <person name="Orjuela J."/>
            <person name="Siena L.A."/>
            <person name="Pessino S.C."/>
            <person name="Combes M.C."/>
            <person name="Mariac C."/>
            <person name="Albertini E."/>
            <person name="Pupilli F."/>
            <person name="Ortiz J.P.A."/>
            <person name="Leblanc O."/>
        </authorList>
    </citation>
    <scope>NUCLEOTIDE SEQUENCE [LARGE SCALE GENOMIC DNA]</scope>
    <source>
        <strain evidence="2">R1</strain>
        <tissue evidence="2">Leaf</tissue>
    </source>
</reference>
<evidence type="ECO:0000313" key="3">
    <source>
        <dbReference type="Proteomes" id="UP001341281"/>
    </source>
</evidence>
<protein>
    <recommendedName>
        <fullName evidence="1">NB-ARC domain-containing protein</fullName>
    </recommendedName>
</protein>
<evidence type="ECO:0000259" key="1">
    <source>
        <dbReference type="Pfam" id="PF00931"/>
    </source>
</evidence>
<name>A0AAQ3X9Q0_PASNO</name>
<dbReference type="Pfam" id="PF00931">
    <property type="entry name" value="NB-ARC"/>
    <property type="match status" value="1"/>
</dbReference>
<feature type="domain" description="NB-ARC" evidence="1">
    <location>
        <begin position="95"/>
        <end position="249"/>
    </location>
</feature>
<accession>A0AAQ3X9Q0</accession>
<dbReference type="GO" id="GO:0043531">
    <property type="term" value="F:ADP binding"/>
    <property type="evidence" value="ECO:0007669"/>
    <property type="project" value="InterPro"/>
</dbReference>
<proteinExistence type="predicted"/>
<sequence length="419" mass="47807">MDALFSAAVGELVSRCLSFLINKYPTTPGLSKVESLQKLEQALLRIAIAIEEADGRLITNRAMLQQLKMLREELHKGYYVLDKFRYLDHEEAKAEIERSINFLLQRQAPGEFNLGVLPIIGKGRVGKSTLVEHVCNDRRVRDHFSQIVFFSGTKFIEEKLIGSLKDGGIIKHENDSQSDGEILIIIELDGDVDEGTWRRLFAASRSWLPSGSKVIITSRSEKITNFGTTQALTLDFLPREASWYFFKVLLFGSTYAEDQPKLVSIAMEIFEECYCQNILFGDFTGSFANAKNIAALLRANISTQHWRRILACIRKNWQKNPLPCNSVENGQYYLNRISNLSQYVQVDRHHRIALDQEKVPKMTIDEVMYGRVTPKGKFEVVWWRSHLPPHYSYIASCEIVDSECVQEAGNCSKKRKSLG</sequence>
<dbReference type="PANTHER" id="PTHR33377:SF103">
    <property type="entry name" value="RX N-TERMINAL DOMAIN-CONTAINING PROTEIN"/>
    <property type="match status" value="1"/>
</dbReference>
<organism evidence="2 3">
    <name type="scientific">Paspalum notatum var. saurae</name>
    <dbReference type="NCBI Taxonomy" id="547442"/>
    <lineage>
        <taxon>Eukaryota</taxon>
        <taxon>Viridiplantae</taxon>
        <taxon>Streptophyta</taxon>
        <taxon>Embryophyta</taxon>
        <taxon>Tracheophyta</taxon>
        <taxon>Spermatophyta</taxon>
        <taxon>Magnoliopsida</taxon>
        <taxon>Liliopsida</taxon>
        <taxon>Poales</taxon>
        <taxon>Poaceae</taxon>
        <taxon>PACMAD clade</taxon>
        <taxon>Panicoideae</taxon>
        <taxon>Andropogonodae</taxon>
        <taxon>Paspaleae</taxon>
        <taxon>Paspalinae</taxon>
        <taxon>Paspalum</taxon>
    </lineage>
</organism>
<dbReference type="SUPFAM" id="SSF52540">
    <property type="entry name" value="P-loop containing nucleoside triphosphate hydrolases"/>
    <property type="match status" value="1"/>
</dbReference>
<dbReference type="AlphaFoldDB" id="A0AAQ3X9Q0"/>